<keyword evidence="6 12" id="KW-0963">Cytoplasm</keyword>
<gene>
    <name evidence="13" type="primary">TRM44</name>
    <name evidence="13" type="ORF">IWW36_001261</name>
</gene>
<evidence type="ECO:0000256" key="12">
    <source>
        <dbReference type="RuleBase" id="RU368004"/>
    </source>
</evidence>
<dbReference type="GO" id="GO:0005737">
    <property type="term" value="C:cytoplasm"/>
    <property type="evidence" value="ECO:0007669"/>
    <property type="project" value="UniProtKB-SubCell"/>
</dbReference>
<proteinExistence type="inferred from homology"/>
<dbReference type="GO" id="GO:0030488">
    <property type="term" value="P:tRNA methylation"/>
    <property type="evidence" value="ECO:0007669"/>
    <property type="project" value="UniProtKB-UniRule"/>
</dbReference>
<dbReference type="EC" id="2.1.1.211" evidence="4 12"/>
<dbReference type="EMBL" id="JANBUW010000015">
    <property type="protein sequence ID" value="KAJ2851240.1"/>
    <property type="molecule type" value="Genomic_DNA"/>
</dbReference>
<evidence type="ECO:0000256" key="9">
    <source>
        <dbReference type="ARBA" id="ARBA00022691"/>
    </source>
</evidence>
<comment type="function">
    <text evidence="12">Adenosyl-L-methionine (AdoMet)-dependent tRNA (uracil-O(2)-)-methyltransferase.</text>
</comment>
<evidence type="ECO:0000313" key="14">
    <source>
        <dbReference type="Proteomes" id="UP001139887"/>
    </source>
</evidence>
<evidence type="ECO:0000256" key="5">
    <source>
        <dbReference type="ARBA" id="ARBA00017788"/>
    </source>
</evidence>
<dbReference type="InterPro" id="IPR029063">
    <property type="entry name" value="SAM-dependent_MTases_sf"/>
</dbReference>
<sequence length="475" mass="53786">MTQCIPAAEETDTATEALRLAEFSKYKPEFFTEDIKEMQVAEASWRILALADITDAQDEHFLSVVEKWTLAAEIIIPPVERTAILDFHVSSKNKAISHVRRTLIPKRKSKDPVLEEDVIVCKDSTGIYAQFIPQVGSSSDIPFYYPQVYAYAFALLYPQTDCTSSKLAILVSELHPGSAVATKKQQNVWRELLKKLYKWTVTERFGYQKHIVLDVVVSYDHYIAKYHALKSKYALKWVKNWPEQTDPRKFVYEDISIASWLICLWEQDSSTENATKPTFADLGCGNGFLVYLLTSEGYLGYGIDQCSRKIWTQYDCKVDLRAQTLEPYRCIPDVDWVIGNHADELAPWIPIIAARSTTATTKFVVIPCCPHGLSGRKMPLKAAAGQSKYHTYVKYIKELAEQCGFIAEQEYLRIPSTKNVAILGRARSAIDCQTQINGLVESGKSEFVARIPDSVKNELRLAKAQLRANNIDPTE</sequence>
<reference evidence="13" key="1">
    <citation type="submission" date="2022-07" db="EMBL/GenBank/DDBJ databases">
        <title>Phylogenomic reconstructions and comparative analyses of Kickxellomycotina fungi.</title>
        <authorList>
            <person name="Reynolds N.K."/>
            <person name="Stajich J.E."/>
            <person name="Barry K."/>
            <person name="Grigoriev I.V."/>
            <person name="Crous P."/>
            <person name="Smith M.E."/>
        </authorList>
    </citation>
    <scope>NUCLEOTIDE SEQUENCE</scope>
    <source>
        <strain evidence="13">NRRL 1566</strain>
    </source>
</reference>
<evidence type="ECO:0000256" key="11">
    <source>
        <dbReference type="ARBA" id="ARBA00047957"/>
    </source>
</evidence>
<dbReference type="AlphaFoldDB" id="A0A9W8IFS0"/>
<evidence type="ECO:0000256" key="1">
    <source>
        <dbReference type="ARBA" id="ARBA00002778"/>
    </source>
</evidence>
<evidence type="ECO:0000256" key="4">
    <source>
        <dbReference type="ARBA" id="ARBA00012795"/>
    </source>
</evidence>
<organism evidence="13 14">
    <name type="scientific">Coemansia brasiliensis</name>
    <dbReference type="NCBI Taxonomy" id="2650707"/>
    <lineage>
        <taxon>Eukaryota</taxon>
        <taxon>Fungi</taxon>
        <taxon>Fungi incertae sedis</taxon>
        <taxon>Zoopagomycota</taxon>
        <taxon>Kickxellomycotina</taxon>
        <taxon>Kickxellomycetes</taxon>
        <taxon>Kickxellales</taxon>
        <taxon>Kickxellaceae</taxon>
        <taxon>Coemansia</taxon>
    </lineage>
</organism>
<evidence type="ECO:0000313" key="13">
    <source>
        <dbReference type="EMBL" id="KAJ2851240.1"/>
    </source>
</evidence>
<dbReference type="Pfam" id="PF07757">
    <property type="entry name" value="AdoMet_MTase"/>
    <property type="match status" value="1"/>
</dbReference>
<keyword evidence="10 12" id="KW-0819">tRNA processing</keyword>
<evidence type="ECO:0000256" key="6">
    <source>
        <dbReference type="ARBA" id="ARBA00022490"/>
    </source>
</evidence>
<comment type="function">
    <text evidence="1">Probable adenosyl-L-methionine (AdoMet)-dependent tRNA (uracil-O(2)-)-methyltransferase.</text>
</comment>
<dbReference type="GO" id="GO:0141101">
    <property type="term" value="F:tRNA(Ser) (uridine(44)-2'-O-)-methyltransferase activity"/>
    <property type="evidence" value="ECO:0007669"/>
    <property type="project" value="UniProtKB-EC"/>
</dbReference>
<comment type="catalytic activity">
    <reaction evidence="11 12">
        <text>uridine(44) in tRNA(Ser) + S-adenosyl-L-methionine = 2'-O-methyluridine(44) in tRNA(Ser) + S-adenosyl-L-homocysteine + H(+)</text>
        <dbReference type="Rhea" id="RHEA:43100"/>
        <dbReference type="Rhea" id="RHEA-COMP:10339"/>
        <dbReference type="Rhea" id="RHEA-COMP:10340"/>
        <dbReference type="ChEBI" id="CHEBI:15378"/>
        <dbReference type="ChEBI" id="CHEBI:57856"/>
        <dbReference type="ChEBI" id="CHEBI:59789"/>
        <dbReference type="ChEBI" id="CHEBI:65315"/>
        <dbReference type="ChEBI" id="CHEBI:74478"/>
        <dbReference type="EC" id="2.1.1.211"/>
    </reaction>
</comment>
<comment type="similarity">
    <text evidence="3 12">Belongs to the TRM44 family.</text>
</comment>
<evidence type="ECO:0000256" key="8">
    <source>
        <dbReference type="ARBA" id="ARBA00022679"/>
    </source>
</evidence>
<dbReference type="SUPFAM" id="SSF53335">
    <property type="entry name" value="S-adenosyl-L-methionine-dependent methyltransferases"/>
    <property type="match status" value="1"/>
</dbReference>
<keyword evidence="7 12" id="KW-0489">Methyltransferase</keyword>
<keyword evidence="14" id="KW-1185">Reference proteome</keyword>
<dbReference type="Proteomes" id="UP001139887">
    <property type="component" value="Unassembled WGS sequence"/>
</dbReference>
<protein>
    <recommendedName>
        <fullName evidence="5 12">tRNA (uracil-O(2)-)-methyltransferase</fullName>
        <ecNumber evidence="4 12">2.1.1.211</ecNumber>
    </recommendedName>
</protein>
<dbReference type="PANTHER" id="PTHR21210:SF0">
    <property type="entry name" value="TRNA (URACIL-O(2)-)-METHYLTRANSFERASE-RELATED"/>
    <property type="match status" value="1"/>
</dbReference>
<comment type="subcellular location">
    <subcellularLocation>
        <location evidence="2 12">Cytoplasm</location>
    </subcellularLocation>
</comment>
<dbReference type="OrthoDB" id="10047021at2759"/>
<evidence type="ECO:0000256" key="2">
    <source>
        <dbReference type="ARBA" id="ARBA00004496"/>
    </source>
</evidence>
<evidence type="ECO:0000256" key="3">
    <source>
        <dbReference type="ARBA" id="ARBA00009056"/>
    </source>
</evidence>
<accession>A0A9W8IFS0</accession>
<keyword evidence="8 12" id="KW-0808">Transferase</keyword>
<keyword evidence="9 12" id="KW-0949">S-adenosyl-L-methionine</keyword>
<comment type="caution">
    <text evidence="13">The sequence shown here is derived from an EMBL/GenBank/DDBJ whole genome shotgun (WGS) entry which is preliminary data.</text>
</comment>
<evidence type="ECO:0000256" key="10">
    <source>
        <dbReference type="ARBA" id="ARBA00022694"/>
    </source>
</evidence>
<dbReference type="PANTHER" id="PTHR21210">
    <property type="entry name" value="TRNA (URACIL-O(2)-)-METHYLTRANSFERASE-RELATED"/>
    <property type="match status" value="1"/>
</dbReference>
<evidence type="ECO:0000256" key="7">
    <source>
        <dbReference type="ARBA" id="ARBA00022603"/>
    </source>
</evidence>
<dbReference type="InterPro" id="IPR011671">
    <property type="entry name" value="tRNA_uracil_MeTrfase"/>
</dbReference>
<name>A0A9W8IFS0_9FUNG</name>